<dbReference type="EMBL" id="CAJVQC010122188">
    <property type="protein sequence ID" value="CAG8838975.1"/>
    <property type="molecule type" value="Genomic_DNA"/>
</dbReference>
<reference evidence="1" key="1">
    <citation type="submission" date="2021-06" db="EMBL/GenBank/DDBJ databases">
        <authorList>
            <person name="Kallberg Y."/>
            <person name="Tangrot J."/>
            <person name="Rosling A."/>
        </authorList>
    </citation>
    <scope>NUCLEOTIDE SEQUENCE</scope>
    <source>
        <strain evidence="1">MA461A</strain>
    </source>
</reference>
<name>A0ACA9SGA7_9GLOM</name>
<accession>A0ACA9SGA7</accession>
<sequence length="39" mass="4111">IGACIGAGLAAICGIYAAFFKKTEVNIHEGEKKEELDIS</sequence>
<organism evidence="1 2">
    <name type="scientific">Racocetra persica</name>
    <dbReference type="NCBI Taxonomy" id="160502"/>
    <lineage>
        <taxon>Eukaryota</taxon>
        <taxon>Fungi</taxon>
        <taxon>Fungi incertae sedis</taxon>
        <taxon>Mucoromycota</taxon>
        <taxon>Glomeromycotina</taxon>
        <taxon>Glomeromycetes</taxon>
        <taxon>Diversisporales</taxon>
        <taxon>Gigasporaceae</taxon>
        <taxon>Racocetra</taxon>
    </lineage>
</organism>
<comment type="caution">
    <text evidence="1">The sequence shown here is derived from an EMBL/GenBank/DDBJ whole genome shotgun (WGS) entry which is preliminary data.</text>
</comment>
<feature type="non-terminal residue" evidence="1">
    <location>
        <position position="1"/>
    </location>
</feature>
<gene>
    <name evidence="1" type="ORF">RPERSI_LOCUS30873</name>
</gene>
<protein>
    <submittedName>
        <fullName evidence="1">5011_t:CDS:1</fullName>
    </submittedName>
</protein>
<keyword evidence="2" id="KW-1185">Reference proteome</keyword>
<dbReference type="Proteomes" id="UP000789920">
    <property type="component" value="Unassembled WGS sequence"/>
</dbReference>
<evidence type="ECO:0000313" key="2">
    <source>
        <dbReference type="Proteomes" id="UP000789920"/>
    </source>
</evidence>
<proteinExistence type="predicted"/>
<evidence type="ECO:0000313" key="1">
    <source>
        <dbReference type="EMBL" id="CAG8838975.1"/>
    </source>
</evidence>